<dbReference type="PANTHER" id="PTHR23011:SF28">
    <property type="entry name" value="CYCLIC NUCLEOTIDE-BINDING DOMAIN CONTAINING PROTEIN"/>
    <property type="match status" value="1"/>
</dbReference>
<feature type="compositionally biased region" description="Polar residues" evidence="1">
    <location>
        <begin position="376"/>
        <end position="388"/>
    </location>
</feature>
<name>A0AAD7SYB1_9TELE</name>
<keyword evidence="4" id="KW-1185">Reference proteome</keyword>
<dbReference type="SUPFAM" id="SSF51206">
    <property type="entry name" value="cAMP-binding domain-like"/>
    <property type="match status" value="2"/>
</dbReference>
<dbReference type="PROSITE" id="PS50042">
    <property type="entry name" value="CNMP_BINDING_3"/>
    <property type="match status" value="1"/>
</dbReference>
<dbReference type="EMBL" id="JAINUG010000025">
    <property type="protein sequence ID" value="KAJ8410905.1"/>
    <property type="molecule type" value="Genomic_DNA"/>
</dbReference>
<protein>
    <recommendedName>
        <fullName evidence="2">Cyclic nucleotide-binding domain-containing protein</fullName>
    </recommendedName>
</protein>
<dbReference type="Proteomes" id="UP001221898">
    <property type="component" value="Unassembled WGS sequence"/>
</dbReference>
<organism evidence="3 4">
    <name type="scientific">Aldrovandia affinis</name>
    <dbReference type="NCBI Taxonomy" id="143900"/>
    <lineage>
        <taxon>Eukaryota</taxon>
        <taxon>Metazoa</taxon>
        <taxon>Chordata</taxon>
        <taxon>Craniata</taxon>
        <taxon>Vertebrata</taxon>
        <taxon>Euteleostomi</taxon>
        <taxon>Actinopterygii</taxon>
        <taxon>Neopterygii</taxon>
        <taxon>Teleostei</taxon>
        <taxon>Notacanthiformes</taxon>
        <taxon>Halosauridae</taxon>
        <taxon>Aldrovandia</taxon>
    </lineage>
</organism>
<dbReference type="Gene3D" id="2.60.120.10">
    <property type="entry name" value="Jelly Rolls"/>
    <property type="match status" value="2"/>
</dbReference>
<evidence type="ECO:0000256" key="1">
    <source>
        <dbReference type="SAM" id="MobiDB-lite"/>
    </source>
</evidence>
<dbReference type="PANTHER" id="PTHR23011">
    <property type="entry name" value="CYCLIC NUCLEOTIDE-BINDING DOMAIN CONTAINING PROTEIN"/>
    <property type="match status" value="1"/>
</dbReference>
<evidence type="ECO:0000313" key="4">
    <source>
        <dbReference type="Proteomes" id="UP001221898"/>
    </source>
</evidence>
<evidence type="ECO:0000313" key="3">
    <source>
        <dbReference type="EMBL" id="KAJ8410905.1"/>
    </source>
</evidence>
<gene>
    <name evidence="3" type="ORF">AAFF_G00188620</name>
</gene>
<comment type="caution">
    <text evidence="3">The sequence shown here is derived from an EMBL/GenBank/DDBJ whole genome shotgun (WGS) entry which is preliminary data.</text>
</comment>
<feature type="region of interest" description="Disordered" evidence="1">
    <location>
        <begin position="367"/>
        <end position="388"/>
    </location>
</feature>
<dbReference type="Pfam" id="PF00027">
    <property type="entry name" value="cNMP_binding"/>
    <property type="match status" value="1"/>
</dbReference>
<proteinExistence type="predicted"/>
<dbReference type="InterPro" id="IPR014710">
    <property type="entry name" value="RmlC-like_jellyroll"/>
</dbReference>
<evidence type="ECO:0000259" key="2">
    <source>
        <dbReference type="PROSITE" id="PS50042"/>
    </source>
</evidence>
<sequence length="483" mass="54490">MNTEGNAAKEVVHNKHRNPQWCRKFRRAALAVQFVCSLIKIYKYHAASQAGRISSTKLTTSTMATKKENLLFDVSWFKANNERYISSEVKAILSRPPRNRKPDEIKLAMLALRNAVDTFAEYPPDMQENLAQVGWYESFGPGRVIIRQGHIPQNFYLILSGLARVCTNSVDEQTGELCEKTTAFLEKGRSFGEVAILNAARRNATVVCHNTVSLLAISRQDFKSTLVNREVSNAPEFLEFLRKIDILSGWPLEKIPTNSTVCLHAFFRRNMVISRDTRRSTNIFIIKYGTVQVLKKLTSTRPCLSIKHSRACSSEMRSSWKPRHTRSSKCSPCVCQACTQRAPPTLSSSGGSQGLASVLPVLQQEDTSMGDRGASATPSLTPVTNQQDQPSSRELYINLQTLKAGDVFGLAYILYEETFPMTLVSEGAECILIPKDFLKKHANETYLNTLEKLVRPYPSEQTLQKQLQEFINWKAYKRTVLHK</sequence>
<dbReference type="CDD" id="cd00038">
    <property type="entry name" value="CAP_ED"/>
    <property type="match status" value="1"/>
</dbReference>
<dbReference type="InterPro" id="IPR018490">
    <property type="entry name" value="cNMP-bd_dom_sf"/>
</dbReference>
<dbReference type="InterPro" id="IPR000595">
    <property type="entry name" value="cNMP-bd_dom"/>
</dbReference>
<dbReference type="SMART" id="SM00100">
    <property type="entry name" value="cNMP"/>
    <property type="match status" value="1"/>
</dbReference>
<feature type="domain" description="Cyclic nucleotide-binding" evidence="2">
    <location>
        <begin position="118"/>
        <end position="243"/>
    </location>
</feature>
<dbReference type="AlphaFoldDB" id="A0AAD7SYB1"/>
<accession>A0AAD7SYB1</accession>
<reference evidence="3" key="1">
    <citation type="journal article" date="2023" name="Science">
        <title>Genome structures resolve the early diversification of teleost fishes.</title>
        <authorList>
            <person name="Parey E."/>
            <person name="Louis A."/>
            <person name="Montfort J."/>
            <person name="Bouchez O."/>
            <person name="Roques C."/>
            <person name="Iampietro C."/>
            <person name="Lluch J."/>
            <person name="Castinel A."/>
            <person name="Donnadieu C."/>
            <person name="Desvignes T."/>
            <person name="Floi Bucao C."/>
            <person name="Jouanno E."/>
            <person name="Wen M."/>
            <person name="Mejri S."/>
            <person name="Dirks R."/>
            <person name="Jansen H."/>
            <person name="Henkel C."/>
            <person name="Chen W.J."/>
            <person name="Zahm M."/>
            <person name="Cabau C."/>
            <person name="Klopp C."/>
            <person name="Thompson A.W."/>
            <person name="Robinson-Rechavi M."/>
            <person name="Braasch I."/>
            <person name="Lecointre G."/>
            <person name="Bobe J."/>
            <person name="Postlethwait J.H."/>
            <person name="Berthelot C."/>
            <person name="Roest Crollius H."/>
            <person name="Guiguen Y."/>
        </authorList>
    </citation>
    <scope>NUCLEOTIDE SEQUENCE</scope>
    <source>
        <strain evidence="3">NC1722</strain>
    </source>
</reference>